<dbReference type="AlphaFoldDB" id="A0A918PD12"/>
<comment type="similarity">
    <text evidence="1">Belongs to the membrane fusion protein (MFP) (TC 8.A.1) family.</text>
</comment>
<evidence type="ECO:0000256" key="1">
    <source>
        <dbReference type="ARBA" id="ARBA00009477"/>
    </source>
</evidence>
<dbReference type="PANTHER" id="PTHR30469">
    <property type="entry name" value="MULTIDRUG RESISTANCE PROTEIN MDTA"/>
    <property type="match status" value="1"/>
</dbReference>
<dbReference type="Gene3D" id="1.10.287.470">
    <property type="entry name" value="Helix hairpin bin"/>
    <property type="match status" value="1"/>
</dbReference>
<dbReference type="EMBL" id="BMZA01000003">
    <property type="protein sequence ID" value="GGY99130.1"/>
    <property type="molecule type" value="Genomic_DNA"/>
</dbReference>
<dbReference type="Pfam" id="PF25967">
    <property type="entry name" value="RND-MFP_C"/>
    <property type="match status" value="1"/>
</dbReference>
<dbReference type="SUPFAM" id="SSF111369">
    <property type="entry name" value="HlyD-like secretion proteins"/>
    <property type="match status" value="1"/>
</dbReference>
<dbReference type="Pfam" id="PF25973">
    <property type="entry name" value="BSH_CzcB"/>
    <property type="match status" value="1"/>
</dbReference>
<dbReference type="GO" id="GO:0015562">
    <property type="term" value="F:efflux transmembrane transporter activity"/>
    <property type="evidence" value="ECO:0007669"/>
    <property type="project" value="TreeGrafter"/>
</dbReference>
<keyword evidence="2" id="KW-0472">Membrane</keyword>
<dbReference type="GO" id="GO:1990281">
    <property type="term" value="C:efflux pump complex"/>
    <property type="evidence" value="ECO:0007669"/>
    <property type="project" value="TreeGrafter"/>
</dbReference>
<dbReference type="InterPro" id="IPR058647">
    <property type="entry name" value="BSH_CzcB-like"/>
</dbReference>
<feature type="domain" description="CusB-like beta-barrel" evidence="3">
    <location>
        <begin position="271"/>
        <end position="342"/>
    </location>
</feature>
<dbReference type="Proteomes" id="UP000648075">
    <property type="component" value="Unassembled WGS sequence"/>
</dbReference>
<keyword evidence="2" id="KW-0812">Transmembrane</keyword>
<dbReference type="PANTHER" id="PTHR30469:SF15">
    <property type="entry name" value="HLYD FAMILY OF SECRETION PROTEINS"/>
    <property type="match status" value="1"/>
</dbReference>
<feature type="domain" description="CzcB-like barrel-sandwich hybrid" evidence="5">
    <location>
        <begin position="132"/>
        <end position="258"/>
    </location>
</feature>
<evidence type="ECO:0000256" key="2">
    <source>
        <dbReference type="SAM" id="Phobius"/>
    </source>
</evidence>
<dbReference type="InterPro" id="IPR058627">
    <property type="entry name" value="MdtA-like_C"/>
</dbReference>
<keyword evidence="2" id="KW-1133">Transmembrane helix</keyword>
<evidence type="ECO:0000259" key="5">
    <source>
        <dbReference type="Pfam" id="PF25973"/>
    </source>
</evidence>
<evidence type="ECO:0000259" key="3">
    <source>
        <dbReference type="Pfam" id="PF25954"/>
    </source>
</evidence>
<feature type="domain" description="Multidrug resistance protein MdtA-like C-terminal permuted SH3" evidence="4">
    <location>
        <begin position="350"/>
        <end position="402"/>
    </location>
</feature>
<evidence type="ECO:0000259" key="4">
    <source>
        <dbReference type="Pfam" id="PF25967"/>
    </source>
</evidence>
<reference evidence="6" key="1">
    <citation type="journal article" date="2014" name="Int. J. Syst. Evol. Microbiol.">
        <title>Complete genome sequence of Corynebacterium casei LMG S-19264T (=DSM 44701T), isolated from a smear-ripened cheese.</title>
        <authorList>
            <consortium name="US DOE Joint Genome Institute (JGI-PGF)"/>
            <person name="Walter F."/>
            <person name="Albersmeier A."/>
            <person name="Kalinowski J."/>
            <person name="Ruckert C."/>
        </authorList>
    </citation>
    <scope>NUCLEOTIDE SEQUENCE</scope>
    <source>
        <strain evidence="6">KCTC 32255</strain>
    </source>
</reference>
<dbReference type="Gene3D" id="2.40.30.170">
    <property type="match status" value="1"/>
</dbReference>
<dbReference type="NCBIfam" id="TIGR01730">
    <property type="entry name" value="RND_mfp"/>
    <property type="match status" value="1"/>
</dbReference>
<evidence type="ECO:0000313" key="7">
    <source>
        <dbReference type="Proteomes" id="UP000648075"/>
    </source>
</evidence>
<accession>A0A918PD12</accession>
<name>A0A918PD12_9SPHN</name>
<sequence length="425" mass="43779">MSGTLAVHGDWIDAAVLMNYDARIDVQAPSEAVMPDADPALSGAAPEIPGYAAPASRRRVWIIGGAVALAVIAAVALLHRAPPEEAAGADDSQIPHVSVSVPGRSTVAGVIKATGTLAARREMPVGSVGEGGQVRAVLVEPGDWVSKGQVLAVIDSSVQSEQVASQAAQVQVAQADARLAQANLDRALKLVDRGFISKADVDRLTATRDAANARVAVARATLGQLRAQTARLNILAPDAGLVLTRAVEPGQVVGGGTGVLFSIARGGEMELRAQLSEDDLARVSVGNTAQVTPVGSGKVFTGQIWQISPVINAEDRQGQARIALPYAPELRPGGFASVQLRSGTMVAPTLPESAILNDEQGSYVYIIGKDNKVQRRAVKIGTVGDDGIAIAEGLNGSEAVVLRAGGFLAPGQAVVPRRVSAGQTR</sequence>
<keyword evidence="7" id="KW-1185">Reference proteome</keyword>
<dbReference type="InterPro" id="IPR058792">
    <property type="entry name" value="Beta-barrel_RND_2"/>
</dbReference>
<dbReference type="Pfam" id="PF25954">
    <property type="entry name" value="Beta-barrel_RND_2"/>
    <property type="match status" value="1"/>
</dbReference>
<feature type="transmembrane region" description="Helical" evidence="2">
    <location>
        <begin position="60"/>
        <end position="78"/>
    </location>
</feature>
<proteinExistence type="inferred from homology"/>
<dbReference type="InterPro" id="IPR006143">
    <property type="entry name" value="RND_pump_MFP"/>
</dbReference>
<comment type="caution">
    <text evidence="6">The sequence shown here is derived from an EMBL/GenBank/DDBJ whole genome shotgun (WGS) entry which is preliminary data.</text>
</comment>
<evidence type="ECO:0000313" key="6">
    <source>
        <dbReference type="EMBL" id="GGY99130.1"/>
    </source>
</evidence>
<reference evidence="6" key="2">
    <citation type="submission" date="2020-09" db="EMBL/GenBank/DDBJ databases">
        <authorList>
            <person name="Sun Q."/>
            <person name="Kim S."/>
        </authorList>
    </citation>
    <scope>NUCLEOTIDE SEQUENCE</scope>
    <source>
        <strain evidence="6">KCTC 32255</strain>
    </source>
</reference>
<gene>
    <name evidence="6" type="ORF">GCM10011614_12550</name>
</gene>
<organism evidence="6 7">
    <name type="scientific">Novosphingobium colocasiae</name>
    <dbReference type="NCBI Taxonomy" id="1256513"/>
    <lineage>
        <taxon>Bacteria</taxon>
        <taxon>Pseudomonadati</taxon>
        <taxon>Pseudomonadota</taxon>
        <taxon>Alphaproteobacteria</taxon>
        <taxon>Sphingomonadales</taxon>
        <taxon>Sphingomonadaceae</taxon>
        <taxon>Novosphingobium</taxon>
    </lineage>
</organism>
<protein>
    <submittedName>
        <fullName evidence="6">Hemolysin secretion protein D</fullName>
    </submittedName>
</protein>
<dbReference type="Gene3D" id="2.40.50.100">
    <property type="match status" value="1"/>
</dbReference>
<dbReference type="Gene3D" id="2.40.420.20">
    <property type="match status" value="1"/>
</dbReference>